<organism evidence="2 3">
    <name type="scientific">Aspergillus sclerotialis</name>
    <dbReference type="NCBI Taxonomy" id="2070753"/>
    <lineage>
        <taxon>Eukaryota</taxon>
        <taxon>Fungi</taxon>
        <taxon>Dikarya</taxon>
        <taxon>Ascomycota</taxon>
        <taxon>Pezizomycotina</taxon>
        <taxon>Eurotiomycetes</taxon>
        <taxon>Eurotiomycetidae</taxon>
        <taxon>Eurotiales</taxon>
        <taxon>Aspergillaceae</taxon>
        <taxon>Aspergillus</taxon>
        <taxon>Aspergillus subgen. Polypaecilum</taxon>
    </lineage>
</organism>
<gene>
    <name evidence="2" type="ORF">PHISCL_04094</name>
</gene>
<feature type="compositionally biased region" description="Polar residues" evidence="1">
    <location>
        <begin position="951"/>
        <end position="968"/>
    </location>
</feature>
<feature type="region of interest" description="Disordered" evidence="1">
    <location>
        <begin position="37"/>
        <end position="57"/>
    </location>
</feature>
<dbReference type="OrthoDB" id="5341924at2759"/>
<dbReference type="AlphaFoldDB" id="A0A3A3A2I6"/>
<evidence type="ECO:0000313" key="2">
    <source>
        <dbReference type="EMBL" id="RJE23551.1"/>
    </source>
</evidence>
<name>A0A3A3A2I6_9EURO</name>
<accession>A0A3A3A2I6</accession>
<dbReference type="STRING" id="2070753.A0A3A3A2I6"/>
<keyword evidence="3" id="KW-1185">Reference proteome</keyword>
<proteinExistence type="predicted"/>
<evidence type="ECO:0000313" key="3">
    <source>
        <dbReference type="Proteomes" id="UP000266188"/>
    </source>
</evidence>
<feature type="region of interest" description="Disordered" evidence="1">
    <location>
        <begin position="948"/>
        <end position="968"/>
    </location>
</feature>
<reference evidence="3" key="1">
    <citation type="submission" date="2017-02" db="EMBL/GenBank/DDBJ databases">
        <authorList>
            <person name="Tafer H."/>
            <person name="Lopandic K."/>
        </authorList>
    </citation>
    <scope>NUCLEOTIDE SEQUENCE [LARGE SCALE GENOMIC DNA]</scope>
    <source>
        <strain evidence="3">CBS 366.77</strain>
    </source>
</reference>
<evidence type="ECO:0000256" key="1">
    <source>
        <dbReference type="SAM" id="MobiDB-lite"/>
    </source>
</evidence>
<sequence length="1030" mass="117081">MKRYSYPGRLQHLGCRRSFPYHPAVLYRLSASLHQTASSCRPDPNRTRGYSSVHSKPRPRALPLQYYALAPSPKIPINVWQRKSNKAWVEWLEKYLPPELRTFSSPDHNEVASGDILAQGRELLHILHYARKHKKVPLVFLGFQLNRWPAVHALLSLLLDAADSIHQERVPRGPVSNLDWGSAHGLSLSEVTYVHRDQRNATPVKASVNRNSTPGIDLDNLTARPFANELSHMLVGEVFLSLGEIILHAADQPSEQSRPAMSCVFRILARLHHLDLIPDRIYRYVSPDDNETNFRPPGMHLLANHIMQTLSDAAWTDHEAGLIAKGEQSPFISFKMIRRELGPEIWLEFVLWCCVEHGVREAEELLKRIATQVGPNAWHFQSWKPLLQNAEAVWNTNINSEDFWRGPTNQERSSTQNKSTMFHGLGKRTISSEVVMSIIDSMTNQTYSGMAWRGLAPRHVIPNANYVRRMIARGSENKHEPTTKAMNAFAVRLIESGAIIAHSDPYTFDEFLSSIPNAVPPWDTGRFDEKELGRLSQPQIHNESSAFTGLLEYNIQLFAGLGKSDLALNAFKKLLNVVDESKRQHIIKSFELINRPEAGNLPTFNANYPPAQEAVKSCIPQMSKVTLAKLLDAARASENFVFADWLLFSDDIDGPAIPHSAYGDQVLAPSLLRYATEVGNKELHTQVVRSLAQPLSLNMLRALINSRISMGEWDNVVELFSFIRDNRAKSWGFSNISTLATSILTTDHRIRRGQSIGEVPTPNASQSLSRAKGILLRILNGEFDTPQHIKSDNYYQLVVYSLRRLFKDIPGPLSEVARKSKLRKPPPTQVPVPILPTEPFNDLFSAVVDIHGSITGFNLWRKWLVDRKDMESRRTHQGGVKRLYTKSERDPAQGHQVFDHEWFNRIQMKIVYPNINTIKILTRKAVEEYAALLEEHELTNNISAEYHQHQENQPSSHQPSEPTTSNTKKSLERVLDFCVLRSKELKASDEEINLETNDHLTRMVHEGRLRAVPRRRKNIPRVGYPPKWAN</sequence>
<dbReference type="EMBL" id="MVGC01000115">
    <property type="protein sequence ID" value="RJE23551.1"/>
    <property type="molecule type" value="Genomic_DNA"/>
</dbReference>
<protein>
    <submittedName>
        <fullName evidence="2">Uncharacterized protein</fullName>
    </submittedName>
</protein>
<comment type="caution">
    <text evidence="2">The sequence shown here is derived from an EMBL/GenBank/DDBJ whole genome shotgun (WGS) entry which is preliminary data.</text>
</comment>
<dbReference type="Proteomes" id="UP000266188">
    <property type="component" value="Unassembled WGS sequence"/>
</dbReference>